<dbReference type="Proteomes" id="UP000751190">
    <property type="component" value="Unassembled WGS sequence"/>
</dbReference>
<keyword evidence="2" id="KW-1185">Reference proteome</keyword>
<dbReference type="AlphaFoldDB" id="A0A8J5X6A2"/>
<dbReference type="EMBL" id="JAGTXO010000033">
    <property type="protein sequence ID" value="KAG8460323.1"/>
    <property type="molecule type" value="Genomic_DNA"/>
</dbReference>
<protein>
    <submittedName>
        <fullName evidence="1">Uncharacterized protein</fullName>
    </submittedName>
</protein>
<organism evidence="1 2">
    <name type="scientific">Diacronema lutheri</name>
    <name type="common">Unicellular marine alga</name>
    <name type="synonym">Monochrysis lutheri</name>
    <dbReference type="NCBI Taxonomy" id="2081491"/>
    <lineage>
        <taxon>Eukaryota</taxon>
        <taxon>Haptista</taxon>
        <taxon>Haptophyta</taxon>
        <taxon>Pavlovophyceae</taxon>
        <taxon>Pavlovales</taxon>
        <taxon>Pavlovaceae</taxon>
        <taxon>Diacronema</taxon>
    </lineage>
</organism>
<comment type="caution">
    <text evidence="1">The sequence shown here is derived from an EMBL/GenBank/DDBJ whole genome shotgun (WGS) entry which is preliminary data.</text>
</comment>
<evidence type="ECO:0000313" key="1">
    <source>
        <dbReference type="EMBL" id="KAG8460323.1"/>
    </source>
</evidence>
<proteinExistence type="predicted"/>
<reference evidence="1" key="1">
    <citation type="submission" date="2021-05" db="EMBL/GenBank/DDBJ databases">
        <title>The genome of the haptophyte Pavlova lutheri (Diacronema luteri, Pavlovales) - a model for lipid biosynthesis in eukaryotic algae.</title>
        <authorList>
            <person name="Hulatt C.J."/>
            <person name="Posewitz M.C."/>
        </authorList>
    </citation>
    <scope>NUCLEOTIDE SEQUENCE</scope>
    <source>
        <strain evidence="1">NIVA-4/92</strain>
    </source>
</reference>
<sequence>MHGGTPYQQQMPEDPIFSDTLYLWGNPSQGISLGVDYGVDTGFDWRHTDRVGYIPKFLDTNAFTGASAFVQTMGRPVPLVETYGNGDYGLMPCASPNRVDSSVCKGQT</sequence>
<evidence type="ECO:0000313" key="2">
    <source>
        <dbReference type="Proteomes" id="UP000751190"/>
    </source>
</evidence>
<accession>A0A8J5X6A2</accession>
<name>A0A8J5X6A2_DIALT</name>
<gene>
    <name evidence="1" type="ORF">KFE25_011814</name>
</gene>